<feature type="repeat" description="ANK" evidence="1">
    <location>
        <begin position="390"/>
        <end position="422"/>
    </location>
</feature>
<evidence type="ECO:0000313" key="6">
    <source>
        <dbReference type="EMBL" id="KAK4221970.1"/>
    </source>
</evidence>
<keyword evidence="4" id="KW-0472">Membrane</keyword>
<dbReference type="PROSITE" id="PS50088">
    <property type="entry name" value="ANK_REPEAT"/>
    <property type="match status" value="1"/>
</dbReference>
<dbReference type="SUPFAM" id="SSF48403">
    <property type="entry name" value="Ankyrin repeat"/>
    <property type="match status" value="1"/>
</dbReference>
<keyword evidence="1" id="KW-0040">ANK repeat</keyword>
<feature type="compositionally biased region" description="Low complexity" evidence="3">
    <location>
        <begin position="952"/>
        <end position="961"/>
    </location>
</feature>
<evidence type="ECO:0000256" key="1">
    <source>
        <dbReference type="PROSITE-ProRule" id="PRU00023"/>
    </source>
</evidence>
<feature type="transmembrane region" description="Helical" evidence="4">
    <location>
        <begin position="747"/>
        <end position="769"/>
    </location>
</feature>
<dbReference type="Proteomes" id="UP001301958">
    <property type="component" value="Unassembled WGS sequence"/>
</dbReference>
<dbReference type="GO" id="GO:0008270">
    <property type="term" value="F:zinc ion binding"/>
    <property type="evidence" value="ECO:0007669"/>
    <property type="project" value="UniProtKB-KW"/>
</dbReference>
<gene>
    <name evidence="6" type="ORF">QBC38DRAFT_107654</name>
</gene>
<evidence type="ECO:0000256" key="3">
    <source>
        <dbReference type="SAM" id="MobiDB-lite"/>
    </source>
</evidence>
<feature type="compositionally biased region" description="Polar residues" evidence="3">
    <location>
        <begin position="260"/>
        <end position="270"/>
    </location>
</feature>
<organism evidence="6 7">
    <name type="scientific">Podospora fimiseda</name>
    <dbReference type="NCBI Taxonomy" id="252190"/>
    <lineage>
        <taxon>Eukaryota</taxon>
        <taxon>Fungi</taxon>
        <taxon>Dikarya</taxon>
        <taxon>Ascomycota</taxon>
        <taxon>Pezizomycotina</taxon>
        <taxon>Sordariomycetes</taxon>
        <taxon>Sordariomycetidae</taxon>
        <taxon>Sordariales</taxon>
        <taxon>Podosporaceae</taxon>
        <taxon>Podospora</taxon>
    </lineage>
</organism>
<evidence type="ECO:0000256" key="4">
    <source>
        <dbReference type="SAM" id="Phobius"/>
    </source>
</evidence>
<reference evidence="6" key="1">
    <citation type="journal article" date="2023" name="Mol. Phylogenet. Evol.">
        <title>Genome-scale phylogeny and comparative genomics of the fungal order Sordariales.</title>
        <authorList>
            <person name="Hensen N."/>
            <person name="Bonometti L."/>
            <person name="Westerberg I."/>
            <person name="Brannstrom I.O."/>
            <person name="Guillou S."/>
            <person name="Cros-Aarteil S."/>
            <person name="Calhoun S."/>
            <person name="Haridas S."/>
            <person name="Kuo A."/>
            <person name="Mondo S."/>
            <person name="Pangilinan J."/>
            <person name="Riley R."/>
            <person name="LaButti K."/>
            <person name="Andreopoulos B."/>
            <person name="Lipzen A."/>
            <person name="Chen C."/>
            <person name="Yan M."/>
            <person name="Daum C."/>
            <person name="Ng V."/>
            <person name="Clum A."/>
            <person name="Steindorff A."/>
            <person name="Ohm R.A."/>
            <person name="Martin F."/>
            <person name="Silar P."/>
            <person name="Natvig D.O."/>
            <person name="Lalanne C."/>
            <person name="Gautier V."/>
            <person name="Ament-Velasquez S.L."/>
            <person name="Kruys A."/>
            <person name="Hutchinson M.I."/>
            <person name="Powell A.J."/>
            <person name="Barry K."/>
            <person name="Miller A.N."/>
            <person name="Grigoriev I.V."/>
            <person name="Debuchy R."/>
            <person name="Gladieux P."/>
            <person name="Hiltunen Thoren M."/>
            <person name="Johannesson H."/>
        </authorList>
    </citation>
    <scope>NUCLEOTIDE SEQUENCE</scope>
    <source>
        <strain evidence="6">CBS 990.96</strain>
    </source>
</reference>
<keyword evidence="2" id="KW-0862">Zinc</keyword>
<feature type="region of interest" description="Disordered" evidence="3">
    <location>
        <begin position="255"/>
        <end position="275"/>
    </location>
</feature>
<dbReference type="SMART" id="SM00248">
    <property type="entry name" value="ANK"/>
    <property type="match status" value="2"/>
</dbReference>
<dbReference type="InterPro" id="IPR002110">
    <property type="entry name" value="Ankyrin_rpt"/>
</dbReference>
<keyword evidence="2" id="KW-0479">Metal-binding</keyword>
<dbReference type="PROSITE" id="PS50157">
    <property type="entry name" value="ZINC_FINGER_C2H2_2"/>
    <property type="match status" value="1"/>
</dbReference>
<feature type="compositionally biased region" description="Low complexity" evidence="3">
    <location>
        <begin position="929"/>
        <end position="938"/>
    </location>
</feature>
<keyword evidence="7" id="KW-1185">Reference proteome</keyword>
<dbReference type="AlphaFoldDB" id="A0AAN6YNX5"/>
<comment type="caution">
    <text evidence="6">The sequence shown here is derived from an EMBL/GenBank/DDBJ whole genome shotgun (WGS) entry which is preliminary data.</text>
</comment>
<keyword evidence="2" id="KW-0863">Zinc-finger</keyword>
<dbReference type="InterPro" id="IPR036770">
    <property type="entry name" value="Ankyrin_rpt-contain_sf"/>
</dbReference>
<dbReference type="Gene3D" id="1.25.40.20">
    <property type="entry name" value="Ankyrin repeat-containing domain"/>
    <property type="match status" value="1"/>
</dbReference>
<feature type="region of interest" description="Disordered" evidence="3">
    <location>
        <begin position="919"/>
        <end position="963"/>
    </location>
</feature>
<keyword evidence="4" id="KW-1133">Transmembrane helix</keyword>
<dbReference type="PROSITE" id="PS00028">
    <property type="entry name" value="ZINC_FINGER_C2H2_1"/>
    <property type="match status" value="1"/>
</dbReference>
<sequence length="1091" mass="122691">MSHSPEDIPLGEWHFEPNCPYRREQDTSYLPAVRLYETFADTTAGCFVGDSFDGRSWIDVAHHDECSDNCSCRLLHNQDRFYAFVVRKSPESMIIQINSPSLQLAIRRSLGSKTSLELYAPNGQHVDGSSSLNGLLLLQHFQKLVDSLRTMQQKHTEGAGTSANPTVSEMELFIYGLLANGEVFESYGHADLARKGRLPLKLWEAFKKQETNKYIDLLGDAYPDDYSRSNIQQEENNTNHQALAGSSERLADVTRPAATSAGSLQDSARTSLGEARQISSELERQCKAEYWSKYMHLLKPAGSSKQMDQGSLQALECLVCKHTPGKDEADDWKECYPRHSMAEALVCASRDGNKSCVDPLSKNLFLEVVLFPGLLSSSNSAALVNRLQVARNTALIEAVKGGHLKIVRMLIDSGAEIDTITSNQTPLGIVALEVKSETMAYMLLNEGADLHMAMAQIRQNIIDPAIVKRALQWLTLVGRRHHDDLEFISAAPQGKKRVARLRIAFEREHDYIKEVAAAASKRANESTTHAWWRDLEKDRRRAWFCAVQALRKTCNGTRPRTLHGVLWLLVLAKSMAVLDDESDKWYRYPLRFWGAEREFEIGLPSWELLFDTDFLRQTYRDAVQEIWVVRGRERDSCFEDPAFESFQQWVLNLFPNQNEEGSLYLGNHDFLWTQNQWRERQSGNHEGQNSNYGQERRHCGHLNKQHEKNHSLGSSSEINVEPGGTGGRGPPPQDDVVPAPSSQRSDALMMAFIMAGAIFAIILAFLLALKHDLIVTQPHCPQLDLCTPSYVQTRYLHNTVRYLINNVYVGATSPSILGRLEVSFSEAIDSGEVACFSDLRHFCHRNPLIQDTRLKDSLLLRLEQMTPTSTIQRSYEFLYAYLGLGLSDGVIKSVEKVFGKDSRDTVGNKAPSTEHPAEFANFQSHSAKRSTSSSSSSSGLEATNKRIRTDDSSPSYASSSARMPNIQQHHVQENDIDVRCSASNTLPSPEPSPPVSATPPTPLLVEAPISQASSTDKKTYCDECKCEFHTTSNYGKHRRGRKHANVRHSCRIPGCKKNFLRNDFRKSHEDTCRTRQPRLDLTPMLPGSFPR</sequence>
<evidence type="ECO:0000256" key="2">
    <source>
        <dbReference type="PROSITE-ProRule" id="PRU00042"/>
    </source>
</evidence>
<feature type="region of interest" description="Disordered" evidence="3">
    <location>
        <begin position="704"/>
        <end position="741"/>
    </location>
</feature>
<protein>
    <recommendedName>
        <fullName evidence="5">C2H2-type domain-containing protein</fullName>
    </recommendedName>
</protein>
<evidence type="ECO:0000259" key="5">
    <source>
        <dbReference type="PROSITE" id="PS50157"/>
    </source>
</evidence>
<reference evidence="6" key="2">
    <citation type="submission" date="2023-05" db="EMBL/GenBank/DDBJ databases">
        <authorList>
            <consortium name="Lawrence Berkeley National Laboratory"/>
            <person name="Steindorff A."/>
            <person name="Hensen N."/>
            <person name="Bonometti L."/>
            <person name="Westerberg I."/>
            <person name="Brannstrom I.O."/>
            <person name="Guillou S."/>
            <person name="Cros-Aarteil S."/>
            <person name="Calhoun S."/>
            <person name="Haridas S."/>
            <person name="Kuo A."/>
            <person name="Mondo S."/>
            <person name="Pangilinan J."/>
            <person name="Riley R."/>
            <person name="Labutti K."/>
            <person name="Andreopoulos B."/>
            <person name="Lipzen A."/>
            <person name="Chen C."/>
            <person name="Yanf M."/>
            <person name="Daum C."/>
            <person name="Ng V."/>
            <person name="Clum A."/>
            <person name="Ohm R."/>
            <person name="Martin F."/>
            <person name="Silar P."/>
            <person name="Natvig D."/>
            <person name="Lalanne C."/>
            <person name="Gautier V."/>
            <person name="Ament-Velasquez S.L."/>
            <person name="Kruys A."/>
            <person name="Hutchinson M.I."/>
            <person name="Powell A.J."/>
            <person name="Barry K."/>
            <person name="Miller A.N."/>
            <person name="Grigoriev I.V."/>
            <person name="Debuchy R."/>
            <person name="Gladieux P."/>
            <person name="Thoren M.H."/>
            <person name="Johannesson H."/>
        </authorList>
    </citation>
    <scope>NUCLEOTIDE SEQUENCE</scope>
    <source>
        <strain evidence="6">CBS 990.96</strain>
    </source>
</reference>
<dbReference type="Pfam" id="PF12796">
    <property type="entry name" value="Ank_2"/>
    <property type="match status" value="1"/>
</dbReference>
<dbReference type="InterPro" id="IPR013087">
    <property type="entry name" value="Znf_C2H2_type"/>
</dbReference>
<name>A0AAN6YNX5_9PEZI</name>
<keyword evidence="4" id="KW-0812">Transmembrane</keyword>
<feature type="domain" description="C2H2-type" evidence="5">
    <location>
        <begin position="1019"/>
        <end position="1048"/>
    </location>
</feature>
<accession>A0AAN6YNX5</accession>
<dbReference type="EMBL" id="MU865500">
    <property type="protein sequence ID" value="KAK4221970.1"/>
    <property type="molecule type" value="Genomic_DNA"/>
</dbReference>
<proteinExistence type="predicted"/>
<dbReference type="PROSITE" id="PS50297">
    <property type="entry name" value="ANK_REP_REGION"/>
    <property type="match status" value="1"/>
</dbReference>
<evidence type="ECO:0000313" key="7">
    <source>
        <dbReference type="Proteomes" id="UP001301958"/>
    </source>
</evidence>